<dbReference type="Pfam" id="PF00582">
    <property type="entry name" value="Usp"/>
    <property type="match status" value="1"/>
</dbReference>
<dbReference type="InterPro" id="IPR014729">
    <property type="entry name" value="Rossmann-like_a/b/a_fold"/>
</dbReference>
<reference evidence="3 4" key="1">
    <citation type="submission" date="2021-05" db="EMBL/GenBank/DDBJ databases">
        <title>The draft genome of Geobacter pelophilus DSM 12255.</title>
        <authorList>
            <person name="Xu Z."/>
            <person name="Masuda Y."/>
            <person name="Itoh H."/>
            <person name="Senoo K."/>
        </authorList>
    </citation>
    <scope>NUCLEOTIDE SEQUENCE [LARGE SCALE GENOMIC DNA]</scope>
    <source>
        <strain evidence="3 4">DSM 12255</strain>
    </source>
</reference>
<evidence type="ECO:0000256" key="1">
    <source>
        <dbReference type="ARBA" id="ARBA00008791"/>
    </source>
</evidence>
<organism evidence="3 4">
    <name type="scientific">Geoanaerobacter pelophilus</name>
    <dbReference type="NCBI Taxonomy" id="60036"/>
    <lineage>
        <taxon>Bacteria</taxon>
        <taxon>Pseudomonadati</taxon>
        <taxon>Thermodesulfobacteriota</taxon>
        <taxon>Desulfuromonadia</taxon>
        <taxon>Geobacterales</taxon>
        <taxon>Geobacteraceae</taxon>
        <taxon>Geoanaerobacter</taxon>
    </lineage>
</organism>
<name>A0AAW4L6U0_9BACT</name>
<comment type="similarity">
    <text evidence="1">Belongs to the universal stress protein A family.</text>
</comment>
<keyword evidence="4" id="KW-1185">Reference proteome</keyword>
<dbReference type="RefSeq" id="WP_214172035.1">
    <property type="nucleotide sequence ID" value="NZ_JAHCVJ010000005.1"/>
</dbReference>
<evidence type="ECO:0000259" key="2">
    <source>
        <dbReference type="Pfam" id="PF00582"/>
    </source>
</evidence>
<dbReference type="Gene3D" id="3.40.50.620">
    <property type="entry name" value="HUPs"/>
    <property type="match status" value="1"/>
</dbReference>
<sequence length="149" mass="16797">MENIRNILVVSRMIPYSREAIRSGISLARKYDAKLLVLHLVSNPVGLMAVNAPGLFPAEEYKNYSNSQQEAKEQLDKVIKQETNSGFPIKELVSDHDSVEEIVKVVKEEKIDLIIMSAHKEGHIEHALFGGENDAIIRRMPCSIMLVKK</sequence>
<comment type="caution">
    <text evidence="3">The sequence shown here is derived from an EMBL/GenBank/DDBJ whole genome shotgun (WGS) entry which is preliminary data.</text>
</comment>
<protein>
    <submittedName>
        <fullName evidence="3">Universal stress protein</fullName>
    </submittedName>
</protein>
<dbReference type="InterPro" id="IPR006016">
    <property type="entry name" value="UspA"/>
</dbReference>
<dbReference type="PANTHER" id="PTHR46268">
    <property type="entry name" value="STRESS RESPONSE PROTEIN NHAX"/>
    <property type="match status" value="1"/>
</dbReference>
<feature type="domain" description="UspA" evidence="2">
    <location>
        <begin position="4"/>
        <end position="148"/>
    </location>
</feature>
<dbReference type="PANTHER" id="PTHR46268:SF22">
    <property type="entry name" value="SENSOR PROTEIN KDPD-RELATED"/>
    <property type="match status" value="1"/>
</dbReference>
<dbReference type="EMBL" id="JAHCVJ010000005">
    <property type="protein sequence ID" value="MBT0665262.1"/>
    <property type="molecule type" value="Genomic_DNA"/>
</dbReference>
<gene>
    <name evidence="3" type="ORF">KI809_13220</name>
</gene>
<evidence type="ECO:0000313" key="3">
    <source>
        <dbReference type="EMBL" id="MBT0665262.1"/>
    </source>
</evidence>
<dbReference type="Proteomes" id="UP000811899">
    <property type="component" value="Unassembled WGS sequence"/>
</dbReference>
<evidence type="ECO:0000313" key="4">
    <source>
        <dbReference type="Proteomes" id="UP000811899"/>
    </source>
</evidence>
<dbReference type="SUPFAM" id="SSF52402">
    <property type="entry name" value="Adenine nucleotide alpha hydrolases-like"/>
    <property type="match status" value="1"/>
</dbReference>
<dbReference type="AlphaFoldDB" id="A0AAW4L6U0"/>
<dbReference type="CDD" id="cd00293">
    <property type="entry name" value="USP-like"/>
    <property type="match status" value="1"/>
</dbReference>
<accession>A0AAW4L6U0</accession>
<proteinExistence type="inferred from homology"/>